<organism evidence="1 2">
    <name type="scientific">Zarea fungicola</name>
    <dbReference type="NCBI Taxonomy" id="93591"/>
    <lineage>
        <taxon>Eukaryota</taxon>
        <taxon>Fungi</taxon>
        <taxon>Dikarya</taxon>
        <taxon>Ascomycota</taxon>
        <taxon>Pezizomycotina</taxon>
        <taxon>Sordariomycetes</taxon>
        <taxon>Hypocreomycetidae</taxon>
        <taxon>Hypocreales</taxon>
        <taxon>Cordycipitaceae</taxon>
        <taxon>Zarea</taxon>
    </lineage>
</organism>
<accession>A0ACC1NQD2</accession>
<reference evidence="1" key="1">
    <citation type="submission" date="2022-08" db="EMBL/GenBank/DDBJ databases">
        <title>Genome Sequence of Lecanicillium fungicola.</title>
        <authorList>
            <person name="Buettner E."/>
        </authorList>
    </citation>
    <scope>NUCLEOTIDE SEQUENCE</scope>
    <source>
        <strain evidence="1">Babe33</strain>
    </source>
</reference>
<evidence type="ECO:0000313" key="2">
    <source>
        <dbReference type="Proteomes" id="UP001143910"/>
    </source>
</evidence>
<protein>
    <submittedName>
        <fullName evidence="1">Uncharacterized protein</fullName>
    </submittedName>
</protein>
<gene>
    <name evidence="1" type="ORF">NQ176_g2219</name>
</gene>
<comment type="caution">
    <text evidence="1">The sequence shown here is derived from an EMBL/GenBank/DDBJ whole genome shotgun (WGS) entry which is preliminary data.</text>
</comment>
<sequence length="317" mass="36214">MATPPKFVFIMDMTRTRSNLFFRYIQTNPIIESMWHPYMGAAIVGPEGFYKKYDDERGDGIKSLGNTNPKGIPLSYEGCTEALLKARDEANENVIDNSKPYSKETDQADLMDLLFAMLEDEAVEPDTENPTCLPNSVWDEITPIFVTRNPIFSVPSNMSVFKKTHAVIQPKAINKLWGKITDMRFQRQLFERMKTKLGRTPIVIDGDDTVWRTQQLGDALSRALNIDPGHFSVVWDPVPEDKRSKSPLLNYFLKTINDSKGVEPPSPAPPTPDIDEAYKEWVDEFGEEWADDLKSTVERNLPHYEYLRQFNIVPSDA</sequence>
<keyword evidence="2" id="KW-1185">Reference proteome</keyword>
<proteinExistence type="predicted"/>
<evidence type="ECO:0000313" key="1">
    <source>
        <dbReference type="EMBL" id="KAJ2981124.1"/>
    </source>
</evidence>
<name>A0ACC1NQD2_9HYPO</name>
<dbReference type="Proteomes" id="UP001143910">
    <property type="component" value="Unassembled WGS sequence"/>
</dbReference>
<dbReference type="EMBL" id="JANJQO010000150">
    <property type="protein sequence ID" value="KAJ2981124.1"/>
    <property type="molecule type" value="Genomic_DNA"/>
</dbReference>